<sequence>MKASDINYYELTYEEIQDYKDEIFRIRTLSEIISQDDIDKLSTFIAIFSMKTFTNYINENEGLRFGSMLDRGGDIITVSEDSVFTNDFLNTVDFDTSTDFIIHLAMLFSPTYLFAFDNRYHTADKILYLYKHYSPAFLANLDYFKIREELFEDKNFQKELNKMKLLNQDGRKK</sequence>
<dbReference type="Proteomes" id="UP000509761">
    <property type="component" value="Chromosome"/>
</dbReference>
<reference evidence="1 2" key="1">
    <citation type="submission" date="2019-12" db="EMBL/GenBank/DDBJ databases">
        <title>Genome sequencing and assembly of endphytes of Porphyra tenera.</title>
        <authorList>
            <person name="Park J.M."/>
            <person name="Shin R."/>
            <person name="Jo S.H."/>
        </authorList>
    </citation>
    <scope>NUCLEOTIDE SEQUENCE [LARGE SCALE GENOMIC DNA]</scope>
    <source>
        <strain evidence="1 2">GPM3</strain>
    </source>
</reference>
<gene>
    <name evidence="1" type="ORF">FX987_02401</name>
</gene>
<dbReference type="EMBL" id="CP054580">
    <property type="protein sequence ID" value="QKS24619.1"/>
    <property type="molecule type" value="Genomic_DNA"/>
</dbReference>
<name>A0AAP9T0D7_9GAMM</name>
<organism evidence="1 2">
    <name type="scientific">Vreelandella titanicae</name>
    <dbReference type="NCBI Taxonomy" id="664683"/>
    <lineage>
        <taxon>Bacteria</taxon>
        <taxon>Pseudomonadati</taxon>
        <taxon>Pseudomonadota</taxon>
        <taxon>Gammaproteobacteria</taxon>
        <taxon>Oceanospirillales</taxon>
        <taxon>Halomonadaceae</taxon>
        <taxon>Vreelandella</taxon>
    </lineage>
</organism>
<keyword evidence="2" id="KW-1185">Reference proteome</keyword>
<protein>
    <submittedName>
        <fullName evidence="1">Uncharacterized protein</fullName>
    </submittedName>
</protein>
<accession>A0AAP9T0D7</accession>
<evidence type="ECO:0000313" key="1">
    <source>
        <dbReference type="EMBL" id="QKS24619.1"/>
    </source>
</evidence>
<evidence type="ECO:0000313" key="2">
    <source>
        <dbReference type="Proteomes" id="UP000509761"/>
    </source>
</evidence>
<proteinExistence type="predicted"/>
<dbReference type="AlphaFoldDB" id="A0AAP9T0D7"/>
<dbReference type="RefSeq" id="WP_174788230.1">
    <property type="nucleotide sequence ID" value="NZ_CP054580.1"/>
</dbReference>